<gene>
    <name evidence="2" type="ORF">CP49_30935</name>
</gene>
<dbReference type="Proteomes" id="UP000051913">
    <property type="component" value="Unassembled WGS sequence"/>
</dbReference>
<evidence type="ECO:0000259" key="1">
    <source>
        <dbReference type="Pfam" id="PF01979"/>
    </source>
</evidence>
<dbReference type="InterPro" id="IPR006680">
    <property type="entry name" value="Amidohydro-rel"/>
</dbReference>
<dbReference type="GO" id="GO:0016810">
    <property type="term" value="F:hydrolase activity, acting on carbon-nitrogen (but not peptide) bonds"/>
    <property type="evidence" value="ECO:0007669"/>
    <property type="project" value="InterPro"/>
</dbReference>
<feature type="domain" description="Amidohydrolase-related" evidence="1">
    <location>
        <begin position="2"/>
        <end position="54"/>
    </location>
</feature>
<sequence length="60" mass="6593">MLASLTTNPASYFKTAKKDRVEQGLDADLVILDGDPITDVRNLARDATTIRDGQVIYQTP</sequence>
<evidence type="ECO:0000313" key="3">
    <source>
        <dbReference type="Proteomes" id="UP000051913"/>
    </source>
</evidence>
<dbReference type="Gene3D" id="2.30.40.10">
    <property type="entry name" value="Urease, subunit C, domain 1"/>
    <property type="match status" value="1"/>
</dbReference>
<dbReference type="SUPFAM" id="SSF51338">
    <property type="entry name" value="Composite domain of metallo-dependent hydrolases"/>
    <property type="match status" value="1"/>
</dbReference>
<reference evidence="2 3" key="1">
    <citation type="submission" date="2014-03" db="EMBL/GenBank/DDBJ databases">
        <title>Bradyrhizobium valentinum sp. nov., isolated from effective nodules of Lupinus mariae-josephae, a lupine endemic of basic-lime soils in Eastern Spain.</title>
        <authorList>
            <person name="Duran D."/>
            <person name="Rey L."/>
            <person name="Navarro A."/>
            <person name="Busquets A."/>
            <person name="Imperial J."/>
            <person name="Ruiz-Argueso T."/>
        </authorList>
    </citation>
    <scope>NUCLEOTIDE SEQUENCE [LARGE SCALE GENOMIC DNA]</scope>
    <source>
        <strain evidence="2 3">LmjM3</strain>
    </source>
</reference>
<dbReference type="AlphaFoldDB" id="A0A0R3MA81"/>
<proteinExistence type="predicted"/>
<keyword evidence="3" id="KW-1185">Reference proteome</keyword>
<dbReference type="InterPro" id="IPR011059">
    <property type="entry name" value="Metal-dep_hydrolase_composite"/>
</dbReference>
<dbReference type="EMBL" id="LLXX01000005">
    <property type="protein sequence ID" value="KRR14733.1"/>
    <property type="molecule type" value="Genomic_DNA"/>
</dbReference>
<organism evidence="2 3">
    <name type="scientific">Bradyrhizobium valentinum</name>
    <dbReference type="NCBI Taxonomy" id="1518501"/>
    <lineage>
        <taxon>Bacteria</taxon>
        <taxon>Pseudomonadati</taxon>
        <taxon>Pseudomonadota</taxon>
        <taxon>Alphaproteobacteria</taxon>
        <taxon>Hyphomicrobiales</taxon>
        <taxon>Nitrobacteraceae</taxon>
        <taxon>Bradyrhizobium</taxon>
    </lineage>
</organism>
<evidence type="ECO:0000313" key="2">
    <source>
        <dbReference type="EMBL" id="KRR14733.1"/>
    </source>
</evidence>
<protein>
    <recommendedName>
        <fullName evidence="1">Amidohydrolase-related domain-containing protein</fullName>
    </recommendedName>
</protein>
<dbReference type="Pfam" id="PF01979">
    <property type="entry name" value="Amidohydro_1"/>
    <property type="match status" value="1"/>
</dbReference>
<name>A0A0R3MA81_9BRAD</name>
<accession>A0A0R3MA81</accession>
<comment type="caution">
    <text evidence="2">The sequence shown here is derived from an EMBL/GenBank/DDBJ whole genome shotgun (WGS) entry which is preliminary data.</text>
</comment>